<comment type="function">
    <text evidence="5">The purine nucleoside phosphorylases catalyze the phosphorolytic breakdown of the N-glycosidic bond in the beta-(deoxy)ribonucleoside molecules, with the formation of the corresponding free purine bases and pentose-1-phosphate.</text>
</comment>
<dbReference type="PIRSF" id="PIRSF000477">
    <property type="entry name" value="PurNPase"/>
    <property type="match status" value="1"/>
</dbReference>
<protein>
    <recommendedName>
        <fullName evidence="5">Purine nucleoside phosphorylase</fullName>
        <ecNumber evidence="5">2.4.2.1</ecNumber>
    </recommendedName>
    <alternativeName>
        <fullName evidence="5">Inosine-guanosine phosphorylase</fullName>
    </alternativeName>
</protein>
<feature type="domain" description="Nucleoside phosphorylase" evidence="6">
    <location>
        <begin position="31"/>
        <end position="278"/>
    </location>
</feature>
<dbReference type="Gene3D" id="3.40.50.1580">
    <property type="entry name" value="Nucleoside phosphorylase domain"/>
    <property type="match status" value="1"/>
</dbReference>
<evidence type="ECO:0000313" key="8">
    <source>
        <dbReference type="Proteomes" id="UP000008080"/>
    </source>
</evidence>
<dbReference type="AlphaFoldDB" id="Q6MGR6"/>
<evidence type="ECO:0000256" key="1">
    <source>
        <dbReference type="ARBA" id="ARBA00005058"/>
    </source>
</evidence>
<dbReference type="SUPFAM" id="SSF53167">
    <property type="entry name" value="Purine and uridine phosphorylases"/>
    <property type="match status" value="1"/>
</dbReference>
<name>Q6MGR6_BDEBA</name>
<dbReference type="PANTHER" id="PTHR11904:SF9">
    <property type="entry name" value="PURINE NUCLEOSIDE PHOSPHORYLASE-RELATED"/>
    <property type="match status" value="1"/>
</dbReference>
<evidence type="ECO:0000313" key="7">
    <source>
        <dbReference type="EMBL" id="CAE81213.1"/>
    </source>
</evidence>
<sequence>MLEKLRESKLVLNKLQESMTYIRTKTSAKPKIGVVLGSGLGAFVKEVEVETTIPYKDIPHFSPPTVEGHSGNLIFGKINGQSIAILQGRNHYYEGHSMESVVFPTRTLAMLGVETLILTNSAGGFGENMQAGDFMVIEDHINLMGTNPLMGPNIKELGPRFPDMTEAYDKRLIQIMEDVLMKQGTRYHKGVYCGVSGPTYETPSEVRYLKLIGGKAVGMSTVPETIAANHLGLRVAALSCITNLAAGISSQKLSHNEVTETAKQVEMQFSSFLREFIAHI</sequence>
<dbReference type="NCBIfam" id="TIGR01700">
    <property type="entry name" value="PNPH"/>
    <property type="match status" value="1"/>
</dbReference>
<comment type="similarity">
    <text evidence="2 5">Belongs to the PNP/MTAP phosphorylase family.</text>
</comment>
<dbReference type="PANTHER" id="PTHR11904">
    <property type="entry name" value="METHYLTHIOADENOSINE/PURINE NUCLEOSIDE PHOSPHORYLASE"/>
    <property type="match status" value="1"/>
</dbReference>
<dbReference type="CDD" id="cd09009">
    <property type="entry name" value="PNP-EcPNPII_like"/>
    <property type="match status" value="1"/>
</dbReference>
<evidence type="ECO:0000256" key="5">
    <source>
        <dbReference type="PIRNR" id="PIRNR000477"/>
    </source>
</evidence>
<dbReference type="KEGG" id="bba:Bd3856"/>
<dbReference type="GO" id="GO:0009116">
    <property type="term" value="P:nucleoside metabolic process"/>
    <property type="evidence" value="ECO:0007669"/>
    <property type="project" value="InterPro"/>
</dbReference>
<proteinExistence type="inferred from homology"/>
<comment type="pathway">
    <text evidence="1 5">Purine metabolism; purine nucleoside salvage.</text>
</comment>
<dbReference type="GO" id="GO:0005737">
    <property type="term" value="C:cytoplasm"/>
    <property type="evidence" value="ECO:0007669"/>
    <property type="project" value="TreeGrafter"/>
</dbReference>
<dbReference type="EMBL" id="BX842656">
    <property type="protein sequence ID" value="CAE81213.1"/>
    <property type="molecule type" value="Genomic_DNA"/>
</dbReference>
<dbReference type="GeneID" id="93014625"/>
<dbReference type="STRING" id="264462.Bd3856"/>
<dbReference type="eggNOG" id="COG0005">
    <property type="taxonomic scope" value="Bacteria"/>
</dbReference>
<dbReference type="UniPathway" id="UPA00606"/>
<keyword evidence="4 5" id="KW-0808">Transferase</keyword>
<dbReference type="RefSeq" id="WP_011166156.1">
    <property type="nucleotide sequence ID" value="NC_005363.1"/>
</dbReference>
<dbReference type="EC" id="2.4.2.1" evidence="5"/>
<evidence type="ECO:0000259" key="6">
    <source>
        <dbReference type="Pfam" id="PF01048"/>
    </source>
</evidence>
<evidence type="ECO:0000256" key="2">
    <source>
        <dbReference type="ARBA" id="ARBA00006751"/>
    </source>
</evidence>
<evidence type="ECO:0000256" key="3">
    <source>
        <dbReference type="ARBA" id="ARBA00022676"/>
    </source>
</evidence>
<gene>
    <name evidence="7" type="primary">pnp</name>
    <name evidence="7" type="ordered locus">Bd3856</name>
</gene>
<evidence type="ECO:0000256" key="4">
    <source>
        <dbReference type="ARBA" id="ARBA00022679"/>
    </source>
</evidence>
<organism evidence="7 8">
    <name type="scientific">Bdellovibrio bacteriovorus (strain ATCC 15356 / DSM 50701 / NCIMB 9529 / HD100)</name>
    <dbReference type="NCBI Taxonomy" id="264462"/>
    <lineage>
        <taxon>Bacteria</taxon>
        <taxon>Pseudomonadati</taxon>
        <taxon>Bdellovibrionota</taxon>
        <taxon>Bdellovibrionia</taxon>
        <taxon>Bdellovibrionales</taxon>
        <taxon>Pseudobdellovibrionaceae</taxon>
        <taxon>Bdellovibrio</taxon>
    </lineage>
</organism>
<dbReference type="Proteomes" id="UP000008080">
    <property type="component" value="Chromosome"/>
</dbReference>
<keyword evidence="8" id="KW-1185">Reference proteome</keyword>
<dbReference type="NCBIfam" id="NF006054">
    <property type="entry name" value="PRK08202.1"/>
    <property type="match status" value="1"/>
</dbReference>
<accession>Q6MGR6</accession>
<dbReference type="InterPro" id="IPR011268">
    <property type="entry name" value="Purine_phosphorylase"/>
</dbReference>
<dbReference type="InterPro" id="IPR035994">
    <property type="entry name" value="Nucleoside_phosphorylase_sf"/>
</dbReference>
<dbReference type="GO" id="GO:0004731">
    <property type="term" value="F:purine-nucleoside phosphorylase activity"/>
    <property type="evidence" value="ECO:0007669"/>
    <property type="project" value="UniProtKB-EC"/>
</dbReference>
<dbReference type="InterPro" id="IPR000845">
    <property type="entry name" value="Nucleoside_phosphorylase_d"/>
</dbReference>
<keyword evidence="3 5" id="KW-0328">Glycosyltransferase</keyword>
<reference evidence="7 8" key="1">
    <citation type="journal article" date="2004" name="Science">
        <title>A predator unmasked: life cycle of Bdellovibrio bacteriovorus from a genomic perspective.</title>
        <authorList>
            <person name="Rendulic S."/>
            <person name="Jagtap P."/>
            <person name="Rosinus A."/>
            <person name="Eppinger M."/>
            <person name="Baar C."/>
            <person name="Lanz C."/>
            <person name="Keller H."/>
            <person name="Lambert C."/>
            <person name="Evans K.J."/>
            <person name="Goesmann A."/>
            <person name="Meyer F."/>
            <person name="Sockett R.E."/>
            <person name="Schuster S.C."/>
        </authorList>
    </citation>
    <scope>NUCLEOTIDE SEQUENCE [LARGE SCALE GENOMIC DNA]</scope>
    <source>
        <strain evidence="8">ATCC 15356 / DSM 50701 / NCIMB 9529 / HD100</strain>
    </source>
</reference>
<dbReference type="NCBIfam" id="TIGR01697">
    <property type="entry name" value="PNPH-PUNA-XAPA"/>
    <property type="match status" value="1"/>
</dbReference>
<dbReference type="Pfam" id="PF01048">
    <property type="entry name" value="PNP_UDP_1"/>
    <property type="match status" value="1"/>
</dbReference>
<dbReference type="InterPro" id="IPR011270">
    <property type="entry name" value="Pur_Nuc_Pase_Ino/Guo-sp"/>
</dbReference>
<dbReference type="HOGENOM" id="CLU_054456_1_0_7"/>